<dbReference type="AlphaFoldDB" id="A0A833R1R1"/>
<dbReference type="CDD" id="cd00010">
    <property type="entry name" value="AAI_LTSS"/>
    <property type="match status" value="1"/>
</dbReference>
<evidence type="ECO:0000256" key="1">
    <source>
        <dbReference type="SAM" id="SignalP"/>
    </source>
</evidence>
<protein>
    <submittedName>
        <fullName evidence="3">Putative lipid-transfer protein DIR1</fullName>
    </submittedName>
</protein>
<dbReference type="GO" id="GO:0005504">
    <property type="term" value="F:fatty acid binding"/>
    <property type="evidence" value="ECO:0007669"/>
    <property type="project" value="InterPro"/>
</dbReference>
<dbReference type="Gene3D" id="1.10.110.10">
    <property type="entry name" value="Plant lipid-transfer and hydrophobic proteins"/>
    <property type="match status" value="1"/>
</dbReference>
<dbReference type="Pfam" id="PF14368">
    <property type="entry name" value="LTP_2"/>
    <property type="match status" value="1"/>
</dbReference>
<sequence length="118" mass="12202">MGFIQKRLLLAVVLVLVATIELGKVSGAGECGKVSPDSMALQMTPCAPAAQNAKVAPSPKCCTEVHTIGKNPKCLCAVLLSNAAKQAGIKPAIAITIPKRCNIAKRPVGYKCGAYTLP</sequence>
<evidence type="ECO:0000313" key="4">
    <source>
        <dbReference type="Proteomes" id="UP000623129"/>
    </source>
</evidence>
<name>A0A833R1R1_9POAL</name>
<accession>A0A833R1R1</accession>
<feature type="chain" id="PRO_5032482090" evidence="1">
    <location>
        <begin position="28"/>
        <end position="118"/>
    </location>
</feature>
<dbReference type="InterPro" id="IPR036312">
    <property type="entry name" value="Bifun_inhib/LTP/seed_sf"/>
</dbReference>
<dbReference type="InterPro" id="IPR016140">
    <property type="entry name" value="Bifunc_inhib/LTP/seed_store"/>
</dbReference>
<evidence type="ECO:0000313" key="3">
    <source>
        <dbReference type="EMBL" id="KAF3330682.1"/>
    </source>
</evidence>
<keyword evidence="1" id="KW-0732">Signal</keyword>
<reference evidence="3" key="1">
    <citation type="submission" date="2020-01" db="EMBL/GenBank/DDBJ databases">
        <title>Genome sequence of Kobresia littledalei, the first chromosome-level genome in the family Cyperaceae.</title>
        <authorList>
            <person name="Qu G."/>
        </authorList>
    </citation>
    <scope>NUCLEOTIDE SEQUENCE</scope>
    <source>
        <strain evidence="3">C.B.Clarke</strain>
        <tissue evidence="3">Leaf</tissue>
    </source>
</reference>
<dbReference type="EMBL" id="SWLB01000013">
    <property type="protein sequence ID" value="KAF3330682.1"/>
    <property type="molecule type" value="Genomic_DNA"/>
</dbReference>
<keyword evidence="4" id="KW-1185">Reference proteome</keyword>
<organism evidence="3 4">
    <name type="scientific">Carex littledalei</name>
    <dbReference type="NCBI Taxonomy" id="544730"/>
    <lineage>
        <taxon>Eukaryota</taxon>
        <taxon>Viridiplantae</taxon>
        <taxon>Streptophyta</taxon>
        <taxon>Embryophyta</taxon>
        <taxon>Tracheophyta</taxon>
        <taxon>Spermatophyta</taxon>
        <taxon>Magnoliopsida</taxon>
        <taxon>Liliopsida</taxon>
        <taxon>Poales</taxon>
        <taxon>Cyperaceae</taxon>
        <taxon>Cyperoideae</taxon>
        <taxon>Cariceae</taxon>
        <taxon>Carex</taxon>
        <taxon>Carex subgen. Euthyceras</taxon>
    </lineage>
</organism>
<evidence type="ECO:0000259" key="2">
    <source>
        <dbReference type="Pfam" id="PF14368"/>
    </source>
</evidence>
<gene>
    <name evidence="3" type="ORF">FCM35_KLT04036</name>
</gene>
<proteinExistence type="predicted"/>
<dbReference type="OrthoDB" id="678526at2759"/>
<feature type="domain" description="Bifunctional inhibitor/plant lipid transfer protein/seed storage helical" evidence="2">
    <location>
        <begin position="27"/>
        <end position="108"/>
    </location>
</feature>
<comment type="caution">
    <text evidence="3">The sequence shown here is derived from an EMBL/GenBank/DDBJ whole genome shotgun (WGS) entry which is preliminary data.</text>
</comment>
<feature type="signal peptide" evidence="1">
    <location>
        <begin position="1"/>
        <end position="27"/>
    </location>
</feature>
<dbReference type="InterPro" id="IPR039265">
    <property type="entry name" value="DIR1-like"/>
</dbReference>
<dbReference type="Proteomes" id="UP000623129">
    <property type="component" value="Unassembled WGS sequence"/>
</dbReference>
<dbReference type="PANTHER" id="PTHR33122:SF4">
    <property type="entry name" value="OS04G0415800 PROTEIN"/>
    <property type="match status" value="1"/>
</dbReference>
<dbReference type="SUPFAM" id="SSF47699">
    <property type="entry name" value="Bifunctional inhibitor/lipid-transfer protein/seed storage 2S albumin"/>
    <property type="match status" value="1"/>
</dbReference>
<dbReference type="PANTHER" id="PTHR33122">
    <property type="entry name" value="LIPID BINDING PROTEIN-RELATED"/>
    <property type="match status" value="1"/>
</dbReference>
<dbReference type="GO" id="GO:0009627">
    <property type="term" value="P:systemic acquired resistance"/>
    <property type="evidence" value="ECO:0007669"/>
    <property type="project" value="InterPro"/>
</dbReference>